<dbReference type="SMART" id="SM00304">
    <property type="entry name" value="HAMP"/>
    <property type="match status" value="1"/>
</dbReference>
<evidence type="ECO:0000256" key="6">
    <source>
        <dbReference type="ARBA" id="ARBA00022692"/>
    </source>
</evidence>
<evidence type="ECO:0000256" key="4">
    <source>
        <dbReference type="ARBA" id="ARBA00022553"/>
    </source>
</evidence>
<dbReference type="InterPro" id="IPR036097">
    <property type="entry name" value="HisK_dim/P_sf"/>
</dbReference>
<dbReference type="SUPFAM" id="SSF47384">
    <property type="entry name" value="Homodimeric domain of signal transducing histidine kinase"/>
    <property type="match status" value="1"/>
</dbReference>
<dbReference type="CDD" id="cd06225">
    <property type="entry name" value="HAMP"/>
    <property type="match status" value="1"/>
</dbReference>
<sequence>MRFPSPGAGAFRLLVPHGSLRARLTFGYALIFSACILLGALGVYVTARSSLQRSLDRTLQETASVARASIETGQGRVFLAPELRPAGDLSIELLTGSGTVIQTVGLHGPVRRLPLTPGLRSSGERRVLTLPVGADLLLRVSRPSDTLTEVLETLGRILTVGSLLMVAVSCAAGYVLADRALRPVDEVVGTARRIAQGGQYLERVPQAPGSDEMARLTATVNLMLDHLSGMIDREKEFARIAAHELRTPLTALKGRLDLALERPRDNETYLRTLSVMRNRVNALVRLSEGLLDLARSDAPLNLMPVELGAVALSSAEAQREAFLAAGKRLELDVEESWVQAEMPGVQQVVQNLLENALKYGGSRVRVRVSGGVLEIEDSESGPDGTQWARLLRPFERGVALQAVTGNGLGLALVQKLAGRWDAELRPDWHPGGFSVRVSWHVHPPDGSCAADLQSTRV</sequence>
<evidence type="ECO:0000259" key="11">
    <source>
        <dbReference type="PROSITE" id="PS50109"/>
    </source>
</evidence>
<keyword evidence="8 10" id="KW-1133">Transmembrane helix</keyword>
<comment type="caution">
    <text evidence="13">The sequence shown here is derived from an EMBL/GenBank/DDBJ whole genome shotgun (WGS) entry which is preliminary data.</text>
</comment>
<dbReference type="AlphaFoldDB" id="A0A917UUN0"/>
<dbReference type="PROSITE" id="PS50885">
    <property type="entry name" value="HAMP"/>
    <property type="match status" value="1"/>
</dbReference>
<dbReference type="EMBL" id="BMOE01000017">
    <property type="protein sequence ID" value="GGJ87208.1"/>
    <property type="molecule type" value="Genomic_DNA"/>
</dbReference>
<dbReference type="SMART" id="SM00388">
    <property type="entry name" value="HisKA"/>
    <property type="match status" value="1"/>
</dbReference>
<feature type="domain" description="Histidine kinase" evidence="11">
    <location>
        <begin position="240"/>
        <end position="443"/>
    </location>
</feature>
<dbReference type="InterPro" id="IPR003661">
    <property type="entry name" value="HisK_dim/P_dom"/>
</dbReference>
<feature type="transmembrane region" description="Helical" evidence="10">
    <location>
        <begin position="26"/>
        <end position="47"/>
    </location>
</feature>
<keyword evidence="10" id="KW-0472">Membrane</keyword>
<evidence type="ECO:0000313" key="14">
    <source>
        <dbReference type="Proteomes" id="UP000635726"/>
    </source>
</evidence>
<dbReference type="CDD" id="cd00082">
    <property type="entry name" value="HisKA"/>
    <property type="match status" value="1"/>
</dbReference>
<evidence type="ECO:0000256" key="2">
    <source>
        <dbReference type="ARBA" id="ARBA00004370"/>
    </source>
</evidence>
<dbReference type="Proteomes" id="UP000635726">
    <property type="component" value="Unassembled WGS sequence"/>
</dbReference>
<dbReference type="Pfam" id="PF00672">
    <property type="entry name" value="HAMP"/>
    <property type="match status" value="1"/>
</dbReference>
<dbReference type="InterPro" id="IPR036890">
    <property type="entry name" value="HATPase_C_sf"/>
</dbReference>
<evidence type="ECO:0000256" key="5">
    <source>
        <dbReference type="ARBA" id="ARBA00022679"/>
    </source>
</evidence>
<evidence type="ECO:0000256" key="7">
    <source>
        <dbReference type="ARBA" id="ARBA00022777"/>
    </source>
</evidence>
<dbReference type="InterPro" id="IPR003594">
    <property type="entry name" value="HATPase_dom"/>
</dbReference>
<dbReference type="InterPro" id="IPR050428">
    <property type="entry name" value="TCS_sensor_his_kinase"/>
</dbReference>
<organism evidence="13 14">
    <name type="scientific">Deinococcus aquiradiocola</name>
    <dbReference type="NCBI Taxonomy" id="393059"/>
    <lineage>
        <taxon>Bacteria</taxon>
        <taxon>Thermotogati</taxon>
        <taxon>Deinococcota</taxon>
        <taxon>Deinococci</taxon>
        <taxon>Deinococcales</taxon>
        <taxon>Deinococcaceae</taxon>
        <taxon>Deinococcus</taxon>
    </lineage>
</organism>
<reference evidence="13" key="2">
    <citation type="submission" date="2020-09" db="EMBL/GenBank/DDBJ databases">
        <authorList>
            <person name="Sun Q."/>
            <person name="Ohkuma M."/>
        </authorList>
    </citation>
    <scope>NUCLEOTIDE SEQUENCE</scope>
    <source>
        <strain evidence="13">JCM 14371</strain>
    </source>
</reference>
<feature type="transmembrane region" description="Helical" evidence="10">
    <location>
        <begin position="157"/>
        <end position="177"/>
    </location>
</feature>
<dbReference type="InterPro" id="IPR003660">
    <property type="entry name" value="HAMP_dom"/>
</dbReference>
<evidence type="ECO:0000256" key="3">
    <source>
        <dbReference type="ARBA" id="ARBA00012438"/>
    </source>
</evidence>
<evidence type="ECO:0000313" key="13">
    <source>
        <dbReference type="EMBL" id="GGJ87208.1"/>
    </source>
</evidence>
<evidence type="ECO:0000256" key="9">
    <source>
        <dbReference type="ARBA" id="ARBA00023012"/>
    </source>
</evidence>
<evidence type="ECO:0000256" key="8">
    <source>
        <dbReference type="ARBA" id="ARBA00022989"/>
    </source>
</evidence>
<dbReference type="Gene3D" id="3.30.565.10">
    <property type="entry name" value="Histidine kinase-like ATPase, C-terminal domain"/>
    <property type="match status" value="1"/>
</dbReference>
<dbReference type="SUPFAM" id="SSF158472">
    <property type="entry name" value="HAMP domain-like"/>
    <property type="match status" value="1"/>
</dbReference>
<reference evidence="13" key="1">
    <citation type="journal article" date="2014" name="Int. J. Syst. Evol. Microbiol.">
        <title>Complete genome sequence of Corynebacterium casei LMG S-19264T (=DSM 44701T), isolated from a smear-ripened cheese.</title>
        <authorList>
            <consortium name="US DOE Joint Genome Institute (JGI-PGF)"/>
            <person name="Walter F."/>
            <person name="Albersmeier A."/>
            <person name="Kalinowski J."/>
            <person name="Ruckert C."/>
        </authorList>
    </citation>
    <scope>NUCLEOTIDE SEQUENCE</scope>
    <source>
        <strain evidence="13">JCM 14371</strain>
    </source>
</reference>
<evidence type="ECO:0000256" key="10">
    <source>
        <dbReference type="SAM" id="Phobius"/>
    </source>
</evidence>
<dbReference type="Gene3D" id="1.10.287.130">
    <property type="match status" value="1"/>
</dbReference>
<keyword evidence="7 13" id="KW-0418">Kinase</keyword>
<dbReference type="EC" id="2.7.13.3" evidence="3"/>
<comment type="catalytic activity">
    <reaction evidence="1">
        <text>ATP + protein L-histidine = ADP + protein N-phospho-L-histidine.</text>
        <dbReference type="EC" id="2.7.13.3"/>
    </reaction>
</comment>
<dbReference type="GO" id="GO:0000155">
    <property type="term" value="F:phosphorelay sensor kinase activity"/>
    <property type="evidence" value="ECO:0007669"/>
    <property type="project" value="InterPro"/>
</dbReference>
<protein>
    <recommendedName>
        <fullName evidence="3">histidine kinase</fullName>
        <ecNumber evidence="3">2.7.13.3</ecNumber>
    </recommendedName>
</protein>
<dbReference type="Gene3D" id="6.10.340.10">
    <property type="match status" value="1"/>
</dbReference>
<keyword evidence="6 10" id="KW-0812">Transmembrane</keyword>
<comment type="subcellular location">
    <subcellularLocation>
        <location evidence="2">Membrane</location>
    </subcellularLocation>
</comment>
<accession>A0A917UUN0</accession>
<dbReference type="SUPFAM" id="SSF55874">
    <property type="entry name" value="ATPase domain of HSP90 chaperone/DNA topoisomerase II/histidine kinase"/>
    <property type="match status" value="1"/>
</dbReference>
<dbReference type="Pfam" id="PF00512">
    <property type="entry name" value="HisKA"/>
    <property type="match status" value="1"/>
</dbReference>
<evidence type="ECO:0000259" key="12">
    <source>
        <dbReference type="PROSITE" id="PS50885"/>
    </source>
</evidence>
<dbReference type="InterPro" id="IPR005467">
    <property type="entry name" value="His_kinase_dom"/>
</dbReference>
<feature type="domain" description="HAMP" evidence="12">
    <location>
        <begin position="178"/>
        <end position="232"/>
    </location>
</feature>
<evidence type="ECO:0000256" key="1">
    <source>
        <dbReference type="ARBA" id="ARBA00000085"/>
    </source>
</evidence>
<dbReference type="RefSeq" id="WP_229671115.1">
    <property type="nucleotide sequence ID" value="NZ_BMOE01000017.1"/>
</dbReference>
<dbReference type="PROSITE" id="PS51257">
    <property type="entry name" value="PROKAR_LIPOPROTEIN"/>
    <property type="match status" value="1"/>
</dbReference>
<proteinExistence type="predicted"/>
<dbReference type="PANTHER" id="PTHR45436">
    <property type="entry name" value="SENSOR HISTIDINE KINASE YKOH"/>
    <property type="match status" value="1"/>
</dbReference>
<keyword evidence="14" id="KW-1185">Reference proteome</keyword>
<dbReference type="Pfam" id="PF02518">
    <property type="entry name" value="HATPase_c"/>
    <property type="match status" value="1"/>
</dbReference>
<name>A0A917UUN0_9DEIO</name>
<dbReference type="GO" id="GO:0016020">
    <property type="term" value="C:membrane"/>
    <property type="evidence" value="ECO:0007669"/>
    <property type="project" value="UniProtKB-SubCell"/>
</dbReference>
<dbReference type="PANTHER" id="PTHR45436:SF5">
    <property type="entry name" value="SENSOR HISTIDINE KINASE TRCS"/>
    <property type="match status" value="1"/>
</dbReference>
<keyword evidence="5" id="KW-0808">Transferase</keyword>
<keyword evidence="9" id="KW-0902">Two-component regulatory system</keyword>
<gene>
    <name evidence="13" type="ORF">GCM10008939_34030</name>
</gene>
<dbReference type="SMART" id="SM00387">
    <property type="entry name" value="HATPase_c"/>
    <property type="match status" value="1"/>
</dbReference>
<dbReference type="PROSITE" id="PS50109">
    <property type="entry name" value="HIS_KIN"/>
    <property type="match status" value="1"/>
</dbReference>
<keyword evidence="4" id="KW-0597">Phosphoprotein</keyword>